<accession>A0A5C4JIV9</accession>
<dbReference type="InterPro" id="IPR019775">
    <property type="entry name" value="WD40_repeat_CS"/>
</dbReference>
<dbReference type="Proteomes" id="UP000309174">
    <property type="component" value="Unassembled WGS sequence"/>
</dbReference>
<dbReference type="SUPFAM" id="SSF50969">
    <property type="entry name" value="YVTN repeat-like/Quinoprotein amine dehydrogenase"/>
    <property type="match status" value="1"/>
</dbReference>
<dbReference type="RefSeq" id="WP_138643483.1">
    <property type="nucleotide sequence ID" value="NZ_VCKW01000008.1"/>
</dbReference>
<keyword evidence="2" id="KW-1185">Reference proteome</keyword>
<dbReference type="OrthoDB" id="414967at2"/>
<organism evidence="1 2">
    <name type="scientific">Actinomadura soli</name>
    <dbReference type="NCBI Taxonomy" id="2508997"/>
    <lineage>
        <taxon>Bacteria</taxon>
        <taxon>Bacillati</taxon>
        <taxon>Actinomycetota</taxon>
        <taxon>Actinomycetes</taxon>
        <taxon>Streptosporangiales</taxon>
        <taxon>Thermomonosporaceae</taxon>
        <taxon>Actinomadura</taxon>
    </lineage>
</organism>
<protein>
    <recommendedName>
        <fullName evidence="3">WD40 repeat protein</fullName>
    </recommendedName>
</protein>
<dbReference type="InterPro" id="IPR015943">
    <property type="entry name" value="WD40/YVTN_repeat-like_dom_sf"/>
</dbReference>
<evidence type="ECO:0000313" key="1">
    <source>
        <dbReference type="EMBL" id="TMR06866.1"/>
    </source>
</evidence>
<dbReference type="EMBL" id="VCKW01000008">
    <property type="protein sequence ID" value="TMR06866.1"/>
    <property type="molecule type" value="Genomic_DNA"/>
</dbReference>
<proteinExistence type="predicted"/>
<reference evidence="1 2" key="1">
    <citation type="submission" date="2019-05" db="EMBL/GenBank/DDBJ databases">
        <title>Draft genome sequence of Actinomadura sp. 14C53.</title>
        <authorList>
            <person name="Saricaoglu S."/>
            <person name="Isik K."/>
        </authorList>
    </citation>
    <scope>NUCLEOTIDE SEQUENCE [LARGE SCALE GENOMIC DNA]</scope>
    <source>
        <strain evidence="1 2">14C53</strain>
    </source>
</reference>
<gene>
    <name evidence="1" type="ORF">ETD83_03030</name>
</gene>
<evidence type="ECO:0000313" key="2">
    <source>
        <dbReference type="Proteomes" id="UP000309174"/>
    </source>
</evidence>
<dbReference type="AlphaFoldDB" id="A0A5C4JIV9"/>
<name>A0A5C4JIV9_9ACTN</name>
<dbReference type="PROSITE" id="PS00678">
    <property type="entry name" value="WD_REPEATS_1"/>
    <property type="match status" value="1"/>
</dbReference>
<sequence>MPGPVINGPNDPVFGLSFDATGRRLGVAAGAIDNTVTMWDVATTQHPFQIGRIARNSQDAPPYSGAGTLTPNGRVFAVGDTVGGVQVWDFRDPARPVKFGPAL</sequence>
<comment type="caution">
    <text evidence="1">The sequence shown here is derived from an EMBL/GenBank/DDBJ whole genome shotgun (WGS) entry which is preliminary data.</text>
</comment>
<dbReference type="InterPro" id="IPR011044">
    <property type="entry name" value="Quino_amine_DH_bsu"/>
</dbReference>
<evidence type="ECO:0008006" key="3">
    <source>
        <dbReference type="Google" id="ProtNLM"/>
    </source>
</evidence>
<dbReference type="Gene3D" id="2.130.10.10">
    <property type="entry name" value="YVTN repeat-like/Quinoprotein amine dehydrogenase"/>
    <property type="match status" value="1"/>
</dbReference>